<keyword evidence="2" id="KW-0031">Aminopeptidase</keyword>
<gene>
    <name evidence="2" type="ORF">KQ486_13285</name>
</gene>
<dbReference type="GO" id="GO:0004177">
    <property type="term" value="F:aminopeptidase activity"/>
    <property type="evidence" value="ECO:0007669"/>
    <property type="project" value="UniProtKB-KW"/>
</dbReference>
<dbReference type="EMBL" id="JAHLZF010000028">
    <property type="protein sequence ID" value="MBU6081990.1"/>
    <property type="molecule type" value="Genomic_DNA"/>
</dbReference>
<dbReference type="Proteomes" id="UP000812672">
    <property type="component" value="Unassembled WGS sequence"/>
</dbReference>
<keyword evidence="2" id="KW-0378">Hydrolase</keyword>
<proteinExistence type="predicted"/>
<name>A0ABS6GSA3_9BACI</name>
<dbReference type="InterPro" id="IPR000994">
    <property type="entry name" value="Pept_M24"/>
</dbReference>
<dbReference type="Pfam" id="PF00557">
    <property type="entry name" value="Peptidase_M24"/>
    <property type="match status" value="1"/>
</dbReference>
<sequence>MIKREQSILPLSKREAVQDEWLHTRLNDVLKESMQESEIHTWLTISKEYNEDPLTATFTPSKHDDTRRIGMCLFHLDDQQQLHRYWIGLPIPTIDQYYTCVWDRQKQTEWECLNDLLNQLDPEHIAINRSKHVPVSDGLSASLYDVLLENIDSRFHDKFISSEKASVHWFLKRSKEEMTVYPYLTDLTTEICRTALSNEVIVPGVTTCEDVVDWLRQKVMDLGLKTSFYPTIDVQRKGAPVDRLSGTVIKNGDIVHIDFGITYLGISTDMQQLGYVLYPNETDAPDGLKNLLEQGMTFASIALNEFVVGETGNDIFERAIEVAKAQELQPMLYSHPIGYHCHEAGPTIGLYDRQERIPQRGDYKIINDSAYALEFNVKGYVPEWEQETYVYLEQPIAVADGQAYYLSPMQENFYLIR</sequence>
<keyword evidence="2" id="KW-0645">Protease</keyword>
<comment type="caution">
    <text evidence="2">The sequence shown here is derived from an EMBL/GenBank/DDBJ whole genome shotgun (WGS) entry which is preliminary data.</text>
</comment>
<feature type="domain" description="Peptidase M24" evidence="1">
    <location>
        <begin position="190"/>
        <end position="350"/>
    </location>
</feature>
<organism evidence="2 3">
    <name type="scientific">Allobacillus halotolerans</name>
    <dbReference type="NCBI Taxonomy" id="570278"/>
    <lineage>
        <taxon>Bacteria</taxon>
        <taxon>Bacillati</taxon>
        <taxon>Bacillota</taxon>
        <taxon>Bacilli</taxon>
        <taxon>Bacillales</taxon>
        <taxon>Bacillaceae</taxon>
        <taxon>Allobacillus</taxon>
    </lineage>
</organism>
<keyword evidence="3" id="KW-1185">Reference proteome</keyword>
<evidence type="ECO:0000313" key="3">
    <source>
        <dbReference type="Proteomes" id="UP000812672"/>
    </source>
</evidence>
<evidence type="ECO:0000259" key="1">
    <source>
        <dbReference type="Pfam" id="PF00557"/>
    </source>
</evidence>
<evidence type="ECO:0000313" key="2">
    <source>
        <dbReference type="EMBL" id="MBU6081990.1"/>
    </source>
</evidence>
<reference evidence="2 3" key="1">
    <citation type="journal article" date="2011" name="Int. J. Syst. Evol. Microbiol.">
        <title>Allobacillus halotolerans gen. nov., sp. nov. isolated from shrimp paste.</title>
        <authorList>
            <person name="Sheu S.Y."/>
            <person name="Arun A.B."/>
            <person name="Jiang S.R."/>
            <person name="Young C.C."/>
            <person name="Chen W.M."/>
        </authorList>
    </citation>
    <scope>NUCLEOTIDE SEQUENCE [LARGE SCALE GENOMIC DNA]</scope>
    <source>
        <strain evidence="2 3">LMG 24826</strain>
    </source>
</reference>
<protein>
    <submittedName>
        <fullName evidence="2">Aminopeptidase P family protein</fullName>
    </submittedName>
</protein>
<accession>A0ABS6GSA3</accession>
<dbReference type="RefSeq" id="WP_216687936.1">
    <property type="nucleotide sequence ID" value="NZ_CAUPKR010000028.1"/>
</dbReference>